<dbReference type="GO" id="GO:0005886">
    <property type="term" value="C:plasma membrane"/>
    <property type="evidence" value="ECO:0007669"/>
    <property type="project" value="UniProtKB-SubCell"/>
</dbReference>
<feature type="domain" description="ABC transmembrane type-1" evidence="9">
    <location>
        <begin position="198"/>
        <end position="404"/>
    </location>
</feature>
<dbReference type="Gene3D" id="1.10.3720.10">
    <property type="entry name" value="MetI-like"/>
    <property type="match status" value="1"/>
</dbReference>
<dbReference type="PANTHER" id="PTHR42929:SF5">
    <property type="entry name" value="ABC TRANSPORTER PERMEASE PROTEIN"/>
    <property type="match status" value="1"/>
</dbReference>
<feature type="transmembrane region" description="Helical" evidence="8">
    <location>
        <begin position="30"/>
        <end position="51"/>
    </location>
</feature>
<gene>
    <name evidence="10" type="ORF">CO661_33030</name>
</gene>
<evidence type="ECO:0000259" key="9">
    <source>
        <dbReference type="PROSITE" id="PS50928"/>
    </source>
</evidence>
<keyword evidence="5 8" id="KW-0812">Transmembrane</keyword>
<dbReference type="PANTHER" id="PTHR42929">
    <property type="entry name" value="INNER MEMBRANE ABC TRANSPORTER PERMEASE PROTEIN YDCU-RELATED-RELATED"/>
    <property type="match status" value="1"/>
</dbReference>
<comment type="caution">
    <text evidence="10">The sequence shown here is derived from an EMBL/GenBank/DDBJ whole genome shotgun (WGS) entry which is preliminary data.</text>
</comment>
<keyword evidence="4" id="KW-1003">Cell membrane</keyword>
<evidence type="ECO:0000313" key="10">
    <source>
        <dbReference type="EMBL" id="PDT43795.1"/>
    </source>
</evidence>
<evidence type="ECO:0000256" key="6">
    <source>
        <dbReference type="ARBA" id="ARBA00022989"/>
    </source>
</evidence>
<evidence type="ECO:0000256" key="7">
    <source>
        <dbReference type="ARBA" id="ARBA00023136"/>
    </source>
</evidence>
<reference evidence="10 11" key="1">
    <citation type="submission" date="2017-09" db="EMBL/GenBank/DDBJ databases">
        <title>Comparative genomics of rhizobia isolated from Phaseolus vulgaris in China.</title>
        <authorList>
            <person name="Tong W."/>
        </authorList>
    </citation>
    <scope>NUCLEOTIDE SEQUENCE [LARGE SCALE GENOMIC DNA]</scope>
    <source>
        <strain evidence="10 11">PCH1</strain>
    </source>
</reference>
<feature type="transmembrane region" description="Helical" evidence="8">
    <location>
        <begin position="381"/>
        <end position="404"/>
    </location>
</feature>
<evidence type="ECO:0000256" key="5">
    <source>
        <dbReference type="ARBA" id="ARBA00022692"/>
    </source>
</evidence>
<evidence type="ECO:0000256" key="3">
    <source>
        <dbReference type="ARBA" id="ARBA00022448"/>
    </source>
</evidence>
<keyword evidence="6 8" id="KW-1133">Transmembrane helix</keyword>
<dbReference type="Pfam" id="PF00528">
    <property type="entry name" value="BPD_transp_1"/>
    <property type="match status" value="1"/>
</dbReference>
<dbReference type="RefSeq" id="WP_097588138.1">
    <property type="nucleotide sequence ID" value="NZ_NWTC01000062.1"/>
</dbReference>
<dbReference type="PROSITE" id="PS50928">
    <property type="entry name" value="ABC_TM1"/>
    <property type="match status" value="1"/>
</dbReference>
<feature type="transmembrane region" description="Helical" evidence="8">
    <location>
        <begin position="340"/>
        <end position="361"/>
    </location>
</feature>
<dbReference type="GO" id="GO:0055085">
    <property type="term" value="P:transmembrane transport"/>
    <property type="evidence" value="ECO:0007669"/>
    <property type="project" value="InterPro"/>
</dbReference>
<protein>
    <submittedName>
        <fullName evidence="10">ABC transporter permease</fullName>
    </submittedName>
</protein>
<organism evidence="10 11">
    <name type="scientific">Rhizobium fredii</name>
    <name type="common">Sinorhizobium fredii</name>
    <dbReference type="NCBI Taxonomy" id="380"/>
    <lineage>
        <taxon>Bacteria</taxon>
        <taxon>Pseudomonadati</taxon>
        <taxon>Pseudomonadota</taxon>
        <taxon>Alphaproteobacteria</taxon>
        <taxon>Hyphomicrobiales</taxon>
        <taxon>Rhizobiaceae</taxon>
        <taxon>Sinorhizobium/Ensifer group</taxon>
        <taxon>Sinorhizobium</taxon>
    </lineage>
</organism>
<dbReference type="InterPro" id="IPR000515">
    <property type="entry name" value="MetI-like"/>
</dbReference>
<dbReference type="AlphaFoldDB" id="A0A2A6LN79"/>
<comment type="similarity">
    <text evidence="2">Belongs to the binding-protein-dependent transport system permease family. CysTW subfamily.</text>
</comment>
<evidence type="ECO:0000313" key="11">
    <source>
        <dbReference type="Proteomes" id="UP000220353"/>
    </source>
</evidence>
<evidence type="ECO:0000256" key="1">
    <source>
        <dbReference type="ARBA" id="ARBA00004651"/>
    </source>
</evidence>
<proteinExistence type="inferred from homology"/>
<dbReference type="CDD" id="cd06261">
    <property type="entry name" value="TM_PBP2"/>
    <property type="match status" value="1"/>
</dbReference>
<dbReference type="InterPro" id="IPR035906">
    <property type="entry name" value="MetI-like_sf"/>
</dbReference>
<keyword evidence="7 8" id="KW-0472">Membrane</keyword>
<dbReference type="EMBL" id="NWTC01000062">
    <property type="protein sequence ID" value="PDT43795.1"/>
    <property type="molecule type" value="Genomic_DNA"/>
</dbReference>
<evidence type="ECO:0000256" key="8">
    <source>
        <dbReference type="RuleBase" id="RU363032"/>
    </source>
</evidence>
<feature type="transmembrane region" description="Helical" evidence="8">
    <location>
        <begin position="233"/>
        <end position="258"/>
    </location>
</feature>
<sequence length="416" mass="45759">MALTMGSMSGSTDQLPLRTKLQRVERRRKLRAFALVLPLLLFILITFVLPLSRMMRSAVHDDTLLLLMPRTTAALRDWDSKELPEERVYDALAKDLKQAWMEKTVGKVSLRVNYELPGAGSQVKSSARKLSGLSGGPYKAALIGISPLWGERDVWGVLKRGGSSYTGFYLLRSIDFEYNANSRIVASPGEKAIFRDVFLRTLMISIAVTAATLLLGFPVAYLLAKLPPSTSNLLMIVVLLPFWVSVLLLTTAWVVLLQDNGVINEILMSLHVLSEPAKLLYSRFGTVLAMTHIQLPFTLLPIYSVMKSISPSHVRAARSLGAGPFYAFWKVYFPQTLPGIAAGCLLTFILCLGYYITPALVGGPGDQMISNFVAAYTNQQLNWGMASALGAILLTATLLLYIVFNKLVGADRIKIG</sequence>
<accession>A0A2A6LN79</accession>
<dbReference type="SUPFAM" id="SSF161098">
    <property type="entry name" value="MetI-like"/>
    <property type="match status" value="1"/>
</dbReference>
<name>A0A2A6LN79_RHIFR</name>
<keyword evidence="3 8" id="KW-0813">Transport</keyword>
<evidence type="ECO:0000256" key="2">
    <source>
        <dbReference type="ARBA" id="ARBA00007069"/>
    </source>
</evidence>
<comment type="subcellular location">
    <subcellularLocation>
        <location evidence="1 8">Cell membrane</location>
        <topology evidence="1 8">Multi-pass membrane protein</topology>
    </subcellularLocation>
</comment>
<dbReference type="Proteomes" id="UP000220353">
    <property type="component" value="Unassembled WGS sequence"/>
</dbReference>
<feature type="transmembrane region" description="Helical" evidence="8">
    <location>
        <begin position="197"/>
        <end position="221"/>
    </location>
</feature>
<evidence type="ECO:0000256" key="4">
    <source>
        <dbReference type="ARBA" id="ARBA00022475"/>
    </source>
</evidence>